<protein>
    <recommendedName>
        <fullName evidence="4">Lipoprotein</fullName>
    </recommendedName>
</protein>
<feature type="chain" id="PRO_5023093048" description="Lipoprotein" evidence="1">
    <location>
        <begin position="18"/>
        <end position="243"/>
    </location>
</feature>
<dbReference type="Proteomes" id="UP000325002">
    <property type="component" value="Unassembled WGS sequence"/>
</dbReference>
<name>A0A5C8EVX0_9SPIR</name>
<dbReference type="AlphaFoldDB" id="A0A5C8EVX0"/>
<proteinExistence type="predicted"/>
<gene>
    <name evidence="2" type="ORF">EPJ81_00220</name>
</gene>
<sequence>MIKKILIIISVSMLALACKSNTGSSGKPVTKNIPSVNHTVKQGSLSLNASKTALFSMTASSNLAATTTSTTDITTITPAADTATNNNKAENERVYSVLTRLYSTVWFQTEEEQDDGKVETESTFLYFNGDSKVEERELETGEPDESEYSIVEIVEGIKLVTSQNNDANRDRNACVVKNTELGDNDSEYQLYYLKDENTLYVIELTEKYTKTNELQNRAESIIRELEGNDASKYNKDKYALSTI</sequence>
<evidence type="ECO:0000313" key="2">
    <source>
        <dbReference type="EMBL" id="TXJ41779.1"/>
    </source>
</evidence>
<evidence type="ECO:0008006" key="4">
    <source>
        <dbReference type="Google" id="ProtNLM"/>
    </source>
</evidence>
<organism evidence="2 3">
    <name type="scientific">Brachyspira aalborgi</name>
    <dbReference type="NCBI Taxonomy" id="29522"/>
    <lineage>
        <taxon>Bacteria</taxon>
        <taxon>Pseudomonadati</taxon>
        <taxon>Spirochaetota</taxon>
        <taxon>Spirochaetia</taxon>
        <taxon>Brachyspirales</taxon>
        <taxon>Brachyspiraceae</taxon>
        <taxon>Brachyspira</taxon>
    </lineage>
</organism>
<dbReference type="PROSITE" id="PS51257">
    <property type="entry name" value="PROKAR_LIPOPROTEIN"/>
    <property type="match status" value="1"/>
</dbReference>
<dbReference type="EMBL" id="SAYD01000001">
    <property type="protein sequence ID" value="TXJ41779.1"/>
    <property type="molecule type" value="Genomic_DNA"/>
</dbReference>
<reference evidence="2 3" key="1">
    <citation type="journal article" date="1992" name="Lakartidningen">
        <title>[Penicillin V and not amoxicillin is the first choice preparation in acute otitis].</title>
        <authorList>
            <person name="Kamme C."/>
            <person name="Lundgren K."/>
            <person name="Prellner K."/>
        </authorList>
    </citation>
    <scope>NUCLEOTIDE SEQUENCE [LARGE SCALE GENOMIC DNA]</scope>
    <source>
        <strain evidence="2 3">PC3997IV</strain>
    </source>
</reference>
<comment type="caution">
    <text evidence="2">The sequence shown here is derived from an EMBL/GenBank/DDBJ whole genome shotgun (WGS) entry which is preliminary data.</text>
</comment>
<evidence type="ECO:0000313" key="3">
    <source>
        <dbReference type="Proteomes" id="UP000325002"/>
    </source>
</evidence>
<keyword evidence="1" id="KW-0732">Signal</keyword>
<evidence type="ECO:0000256" key="1">
    <source>
        <dbReference type="SAM" id="SignalP"/>
    </source>
</evidence>
<accession>A0A5C8EVX0</accession>
<dbReference type="RefSeq" id="WP_147777937.1">
    <property type="nucleotide sequence ID" value="NZ_SAYD01000001.1"/>
</dbReference>
<feature type="signal peptide" evidence="1">
    <location>
        <begin position="1"/>
        <end position="17"/>
    </location>
</feature>